<keyword evidence="1" id="KW-0472">Membrane</keyword>
<evidence type="ECO:0000256" key="1">
    <source>
        <dbReference type="SAM" id="Phobius"/>
    </source>
</evidence>
<feature type="transmembrane region" description="Helical" evidence="1">
    <location>
        <begin position="32"/>
        <end position="55"/>
    </location>
</feature>
<protein>
    <recommendedName>
        <fullName evidence="4">DUF4175 domain-containing protein</fullName>
    </recommendedName>
</protein>
<feature type="transmembrane region" description="Helical" evidence="1">
    <location>
        <begin position="5"/>
        <end position="26"/>
    </location>
</feature>
<feature type="transmembrane region" description="Helical" evidence="1">
    <location>
        <begin position="62"/>
        <end position="84"/>
    </location>
</feature>
<dbReference type="AlphaFoldDB" id="A0AAX0Q923"/>
<keyword evidence="1" id="KW-0812">Transmembrane</keyword>
<keyword evidence="1" id="KW-1133">Transmembrane helix</keyword>
<dbReference type="RefSeq" id="WP_095641943.1">
    <property type="nucleotide sequence ID" value="NZ_LMVO01000008.1"/>
</dbReference>
<evidence type="ECO:0000313" key="3">
    <source>
        <dbReference type="Proteomes" id="UP000243820"/>
    </source>
</evidence>
<keyword evidence="3" id="KW-1185">Reference proteome</keyword>
<reference evidence="2 3" key="1">
    <citation type="journal article" date="2017" name="BMC Genomics">
        <title>Genomic analysis of methanogenic archaea reveals a shift towards energy conservation.</title>
        <authorList>
            <person name="Gilmore S.P."/>
            <person name="Henske J.K."/>
            <person name="Sexton J.A."/>
            <person name="Solomon K.V."/>
            <person name="Seppala S."/>
            <person name="Yoo J.I."/>
            <person name="Huyett L.M."/>
            <person name="Pressman A."/>
            <person name="Cogan J.Z."/>
            <person name="Kivenson V."/>
            <person name="Peng X."/>
            <person name="Tan Y."/>
            <person name="Valentine D.L."/>
            <person name="O'Malley M.A."/>
        </authorList>
    </citation>
    <scope>NUCLEOTIDE SEQUENCE [LARGE SCALE GENOMIC DNA]</scope>
    <source>
        <strain evidence="2 3">XII</strain>
    </source>
</reference>
<dbReference type="Proteomes" id="UP000243820">
    <property type="component" value="Unassembled WGS sequence"/>
</dbReference>
<feature type="transmembrane region" description="Helical" evidence="1">
    <location>
        <begin position="96"/>
        <end position="120"/>
    </location>
</feature>
<organism evidence="2 3">
    <name type="scientific">Methanocorpusculum parvum</name>
    <dbReference type="NCBI Taxonomy" id="2193"/>
    <lineage>
        <taxon>Archaea</taxon>
        <taxon>Methanobacteriati</taxon>
        <taxon>Methanobacteriota</taxon>
        <taxon>Stenosarchaea group</taxon>
        <taxon>Methanomicrobia</taxon>
        <taxon>Methanomicrobiales</taxon>
        <taxon>Methanocorpusculaceae</taxon>
        <taxon>Methanocorpusculum</taxon>
    </lineage>
</organism>
<proteinExistence type="predicted"/>
<comment type="caution">
    <text evidence="2">The sequence shown here is derived from an EMBL/GenBank/DDBJ whole genome shotgun (WGS) entry which is preliminary data.</text>
</comment>
<gene>
    <name evidence="2" type="ORF">ASJ83_05700</name>
</gene>
<evidence type="ECO:0000313" key="2">
    <source>
        <dbReference type="EMBL" id="PAV09703.1"/>
    </source>
</evidence>
<evidence type="ECO:0008006" key="4">
    <source>
        <dbReference type="Google" id="ProtNLM"/>
    </source>
</evidence>
<accession>A0AAX0Q923</accession>
<name>A0AAX0Q923_9EURY</name>
<dbReference type="EMBL" id="LMVO01000008">
    <property type="protein sequence ID" value="PAV09703.1"/>
    <property type="molecule type" value="Genomic_DNA"/>
</dbReference>
<sequence>MTGTVLLWIPIGLMIVTAFIGTLSAGRLLMDYFMPAELFFLVLAGWILLLIGSLVTQRMRILVAALGGAAFVLLFASQLTAVLSGLASGAIPAEGFIWYLVLGMLILYDVLVIVLGVAGIRLSHAVKTAA</sequence>